<keyword evidence="7" id="KW-1133">Transmembrane helix</keyword>
<keyword evidence="9 10" id="KW-0472">Membrane</keyword>
<keyword evidence="6" id="KW-0999">Mitochondrion inner membrane</keyword>
<dbReference type="PANTHER" id="PTHR45618">
    <property type="entry name" value="MITOCHONDRIAL DICARBOXYLATE CARRIER-RELATED"/>
    <property type="match status" value="1"/>
</dbReference>
<dbReference type="PROSITE" id="PS50920">
    <property type="entry name" value="SOLCAR"/>
    <property type="match status" value="3"/>
</dbReference>
<evidence type="ECO:0000256" key="5">
    <source>
        <dbReference type="ARBA" id="ARBA00022737"/>
    </source>
</evidence>
<gene>
    <name evidence="12" type="primary">UCP</name>
    <name evidence="12" type="ORF">ACA1_040210</name>
</gene>
<dbReference type="GO" id="GO:0005743">
    <property type="term" value="C:mitochondrial inner membrane"/>
    <property type="evidence" value="ECO:0007669"/>
    <property type="project" value="UniProtKB-SubCell"/>
</dbReference>
<dbReference type="InterPro" id="IPR002067">
    <property type="entry name" value="MCP"/>
</dbReference>
<keyword evidence="8" id="KW-0496">Mitochondrion</keyword>
<proteinExistence type="evidence at transcript level"/>
<evidence type="ECO:0000256" key="2">
    <source>
        <dbReference type="ARBA" id="ARBA00006375"/>
    </source>
</evidence>
<accession>A0AA49J1N4</accession>
<dbReference type="Pfam" id="PF00153">
    <property type="entry name" value="Mito_carr"/>
    <property type="match status" value="3"/>
</dbReference>
<evidence type="ECO:0000313" key="12">
    <source>
        <dbReference type="EMBL" id="WJG69184.1"/>
    </source>
</evidence>
<comment type="similarity">
    <text evidence="2 11">Belongs to the mitochondrial carrier (TC 2.A.29) family.</text>
</comment>
<evidence type="ECO:0000256" key="9">
    <source>
        <dbReference type="ARBA" id="ARBA00023136"/>
    </source>
</evidence>
<evidence type="ECO:0000256" key="6">
    <source>
        <dbReference type="ARBA" id="ARBA00022792"/>
    </source>
</evidence>
<dbReference type="InterPro" id="IPR018108">
    <property type="entry name" value="MCP_transmembrane"/>
</dbReference>
<dbReference type="Gene3D" id="1.50.40.10">
    <property type="entry name" value="Mitochondrial carrier domain"/>
    <property type="match status" value="1"/>
</dbReference>
<organism evidence="12">
    <name type="scientific">Acanthamoeba castellanii (strain ATCC 30010 / Neff)</name>
    <dbReference type="NCBI Taxonomy" id="1257118"/>
    <lineage>
        <taxon>Eukaryota</taxon>
        <taxon>Amoebozoa</taxon>
        <taxon>Discosea</taxon>
        <taxon>Longamoebia</taxon>
        <taxon>Centramoebida</taxon>
        <taxon>Acanthamoebidae</taxon>
        <taxon>Acanthamoeba</taxon>
    </lineage>
</organism>
<reference evidence="12" key="2">
    <citation type="submission" date="2023-06" db="EMBL/GenBank/DDBJ databases">
        <authorList>
            <person name="Antos-Krzeminska N."/>
        </authorList>
    </citation>
    <scope>NUCLEOTIDE SEQUENCE</scope>
    <source>
        <strain evidence="12">Neff</strain>
    </source>
</reference>
<evidence type="ECO:0000256" key="11">
    <source>
        <dbReference type="RuleBase" id="RU000488"/>
    </source>
</evidence>
<evidence type="ECO:0000256" key="10">
    <source>
        <dbReference type="PROSITE-ProRule" id="PRU00282"/>
    </source>
</evidence>
<keyword evidence="4 10" id="KW-0812">Transmembrane</keyword>
<dbReference type="PRINTS" id="PR00784">
    <property type="entry name" value="MTUNCOUPLING"/>
</dbReference>
<sequence>MSAGKRTPTETKPLPLWAGWLCGGLAGCNAEAWTLPIDITKVRLQLQGQQMALAAQAGDSVGAVPLAPKYRGMLHAGATIVREEGALSLWKGIAPALLRQFLYTGLRMGIYEPIRNFFAFGGTKASDAPLLTKILAGMVAGGVSAAVFTPTDLLKVRMQGSSGQRYRSLLHAIKTVVAEEKISGLWKGMGPTSQRAAVVAAAELATYDQCKQFLLGNNIMQDNIYTHFAASFIAGFVATASSSPIDVVKTRVMNQPSDANGRGLYYRSSLDCARKLVAAEGVRGFYRGFLPNWIRLGPWNIIMFLTYEQLRRVVEKH</sequence>
<reference evidence="12" key="1">
    <citation type="journal article" date="2023" name="Int. J. Mol. Sci.">
        <title>Acanthamoeba castellanii Uncoupling Protein: A Complete Sequence, Activity, and Role in Response to Oxidative Stress.</title>
        <authorList>
            <person name="Antos-Krzeminska N."/>
            <person name="Kicinska A."/>
            <person name="Nowak W."/>
            <person name="Jarmuszkiewicz W."/>
        </authorList>
    </citation>
    <scope>NUCLEOTIDE SEQUENCE</scope>
    <source>
        <strain evidence="12">Neff</strain>
    </source>
</reference>
<dbReference type="FunFam" id="1.50.40.10:FF:000062">
    <property type="entry name" value="mitochondrial uncoupling protein 3"/>
    <property type="match status" value="1"/>
</dbReference>
<evidence type="ECO:0000256" key="4">
    <source>
        <dbReference type="ARBA" id="ARBA00022692"/>
    </source>
</evidence>
<evidence type="ECO:0000256" key="7">
    <source>
        <dbReference type="ARBA" id="ARBA00022989"/>
    </source>
</evidence>
<evidence type="ECO:0000256" key="1">
    <source>
        <dbReference type="ARBA" id="ARBA00004448"/>
    </source>
</evidence>
<dbReference type="PROSITE" id="PS51257">
    <property type="entry name" value="PROKAR_LIPOPROTEIN"/>
    <property type="match status" value="1"/>
</dbReference>
<comment type="subcellular location">
    <subcellularLocation>
        <location evidence="1">Mitochondrion inner membrane</location>
        <topology evidence="1">Multi-pass membrane protein</topology>
    </subcellularLocation>
</comment>
<keyword evidence="3 11" id="KW-0813">Transport</keyword>
<dbReference type="GO" id="GO:0055085">
    <property type="term" value="P:transmembrane transport"/>
    <property type="evidence" value="ECO:0007669"/>
    <property type="project" value="InterPro"/>
</dbReference>
<protein>
    <submittedName>
        <fullName evidence="12">Mitochondrial uncoupling protein</fullName>
    </submittedName>
</protein>
<feature type="repeat" description="Solcar" evidence="10">
    <location>
        <begin position="18"/>
        <end position="117"/>
    </location>
</feature>
<dbReference type="InterPro" id="IPR050391">
    <property type="entry name" value="Mito_Metabolite_Transporter"/>
</dbReference>
<evidence type="ECO:0000256" key="8">
    <source>
        <dbReference type="ARBA" id="ARBA00023128"/>
    </source>
</evidence>
<dbReference type="InterPro" id="IPR023395">
    <property type="entry name" value="MCP_dom_sf"/>
</dbReference>
<dbReference type="SUPFAM" id="SSF103506">
    <property type="entry name" value="Mitochondrial carrier"/>
    <property type="match status" value="1"/>
</dbReference>
<feature type="repeat" description="Solcar" evidence="10">
    <location>
        <begin position="222"/>
        <end position="313"/>
    </location>
</feature>
<dbReference type="EMBL" id="OR162004">
    <property type="protein sequence ID" value="WJG69184.1"/>
    <property type="molecule type" value="mRNA"/>
</dbReference>
<name>A0AA49J1N4_ACACF</name>
<keyword evidence="5" id="KW-0677">Repeat</keyword>
<evidence type="ECO:0000256" key="3">
    <source>
        <dbReference type="ARBA" id="ARBA00022448"/>
    </source>
</evidence>
<dbReference type="AlphaFoldDB" id="A0AA49J1N4"/>
<feature type="repeat" description="Solcar" evidence="10">
    <location>
        <begin position="128"/>
        <end position="213"/>
    </location>
</feature>